<reference evidence="1" key="1">
    <citation type="submission" date="2022-08" db="EMBL/GenBank/DDBJ databases">
        <title>Genome Sequence of Pycnoporus sanguineus.</title>
        <authorList>
            <person name="Buettner E."/>
        </authorList>
    </citation>
    <scope>NUCLEOTIDE SEQUENCE</scope>
    <source>
        <strain evidence="1">CG-C14</strain>
    </source>
</reference>
<dbReference type="Proteomes" id="UP001144978">
    <property type="component" value="Unassembled WGS sequence"/>
</dbReference>
<accession>A0ACC1MZY8</accession>
<sequence length="199" mass="21562">MLMAARLGGAILASVVASLTRTTAAALVNRTIDDQRGDSVTGQLPSKSPANKWAFGQLCPGCGIRPGSVVDPKKVFQGTWSDSTYHPGQPDHVINASFTGTAVYVYNLIVNTVPEVTTATNLSFTVDGTYMAQYIHFPNATSPLVLYDVCVFSHTELTNQTHLLELRSRLASSKSRRHKPYLLRCPHLSPPMGHVKPLA</sequence>
<dbReference type="EMBL" id="JANSHE010005120">
    <property type="protein sequence ID" value="KAJ2972590.1"/>
    <property type="molecule type" value="Genomic_DNA"/>
</dbReference>
<gene>
    <name evidence="1" type="ORF">NUW54_g12234</name>
</gene>
<keyword evidence="2" id="KW-1185">Reference proteome</keyword>
<proteinExistence type="predicted"/>
<protein>
    <submittedName>
        <fullName evidence="1">Uncharacterized protein</fullName>
    </submittedName>
</protein>
<evidence type="ECO:0000313" key="1">
    <source>
        <dbReference type="EMBL" id="KAJ2972590.1"/>
    </source>
</evidence>
<organism evidence="1 2">
    <name type="scientific">Trametes sanguinea</name>
    <dbReference type="NCBI Taxonomy" id="158606"/>
    <lineage>
        <taxon>Eukaryota</taxon>
        <taxon>Fungi</taxon>
        <taxon>Dikarya</taxon>
        <taxon>Basidiomycota</taxon>
        <taxon>Agaricomycotina</taxon>
        <taxon>Agaricomycetes</taxon>
        <taxon>Polyporales</taxon>
        <taxon>Polyporaceae</taxon>
        <taxon>Trametes</taxon>
    </lineage>
</organism>
<name>A0ACC1MZY8_9APHY</name>
<comment type="caution">
    <text evidence="1">The sequence shown here is derived from an EMBL/GenBank/DDBJ whole genome shotgun (WGS) entry which is preliminary data.</text>
</comment>
<evidence type="ECO:0000313" key="2">
    <source>
        <dbReference type="Proteomes" id="UP001144978"/>
    </source>
</evidence>